<accession>A0AA85IU04</accession>
<dbReference type="GO" id="GO:0008154">
    <property type="term" value="P:actin polymerization or depolymerization"/>
    <property type="evidence" value="ECO:0007669"/>
    <property type="project" value="TreeGrafter"/>
</dbReference>
<dbReference type="AlphaFoldDB" id="A0AA85IU04"/>
<dbReference type="Gene3D" id="3.40.20.10">
    <property type="entry name" value="Severin"/>
    <property type="match status" value="3"/>
</dbReference>
<evidence type="ECO:0000313" key="3">
    <source>
        <dbReference type="WBParaSite" id="TREG1_103210.1"/>
    </source>
</evidence>
<feature type="domain" description="Gelsolin-like" evidence="1">
    <location>
        <begin position="157"/>
        <end position="217"/>
    </location>
</feature>
<dbReference type="Pfam" id="PF00626">
    <property type="entry name" value="Gelsolin"/>
    <property type="match status" value="2"/>
</dbReference>
<dbReference type="InterPro" id="IPR007123">
    <property type="entry name" value="Gelsolin-like_dom"/>
</dbReference>
<keyword evidence="2" id="KW-1185">Reference proteome</keyword>
<dbReference type="GO" id="GO:0051015">
    <property type="term" value="F:actin filament binding"/>
    <property type="evidence" value="ECO:0007669"/>
    <property type="project" value="InterPro"/>
</dbReference>
<dbReference type="PANTHER" id="PTHR11977">
    <property type="entry name" value="VILLIN"/>
    <property type="match status" value="1"/>
</dbReference>
<reference evidence="2" key="1">
    <citation type="submission" date="2022-06" db="EMBL/GenBank/DDBJ databases">
        <authorList>
            <person name="Berger JAMES D."/>
            <person name="Berger JAMES D."/>
        </authorList>
    </citation>
    <scope>NUCLEOTIDE SEQUENCE [LARGE SCALE GENOMIC DNA]</scope>
</reference>
<dbReference type="GO" id="GO:0015629">
    <property type="term" value="C:actin cytoskeleton"/>
    <property type="evidence" value="ECO:0007669"/>
    <property type="project" value="TreeGrafter"/>
</dbReference>
<reference evidence="3" key="2">
    <citation type="submission" date="2023-11" db="UniProtKB">
        <authorList>
            <consortium name="WormBaseParasite"/>
        </authorList>
    </citation>
    <scope>IDENTIFICATION</scope>
</reference>
<dbReference type="InterPro" id="IPR007122">
    <property type="entry name" value="Villin/Gelsolin"/>
</dbReference>
<dbReference type="Proteomes" id="UP000050795">
    <property type="component" value="Unassembled WGS sequence"/>
</dbReference>
<sequence length="350" mass="40925">MALSTQNKDYAWLDTNLALFGSDEDKKVKKESALAEEAWRPVLSCSCPKVYVWRVEKFKIRPVNEKDYGHFLTEIHTFTQDEYATAAYKTVELDALLDDQAVQHREVEHYESKLFKSYFPSFRILNGGIDSGFRRVTPNEYQPRLLHFHQDGKAHCEVQEVELSINSLDSTDVFILDLGTKLYQWNGSKSNKEERYNAAQFLQKINSERNGRCKTAVLDEMFTDARDEFLQYLPDKPIYKSKKYYESTKCIYKLSEQQGRFSFDLVVKNHLPKRVIGEDDVYFIDTGYELFVYIGSKCSPSEKHNAIPYSHEYLKNTRHPYIPVTVIGPNQNSPELEKAWDRDRTTTYFN</sequence>
<dbReference type="CDD" id="cd11289">
    <property type="entry name" value="gelsolin_S2_like"/>
    <property type="match status" value="1"/>
</dbReference>
<evidence type="ECO:0000313" key="2">
    <source>
        <dbReference type="Proteomes" id="UP000050795"/>
    </source>
</evidence>
<name>A0AA85IU04_TRIRE</name>
<proteinExistence type="predicted"/>
<dbReference type="InterPro" id="IPR029006">
    <property type="entry name" value="ADF-H/Gelsolin-like_dom_sf"/>
</dbReference>
<dbReference type="SMART" id="SM00262">
    <property type="entry name" value="GEL"/>
    <property type="match status" value="3"/>
</dbReference>
<dbReference type="SUPFAM" id="SSF55753">
    <property type="entry name" value="Actin depolymerizing proteins"/>
    <property type="match status" value="3"/>
</dbReference>
<feature type="domain" description="Gelsolin-like" evidence="1">
    <location>
        <begin position="276"/>
        <end position="328"/>
    </location>
</feature>
<dbReference type="WBParaSite" id="TREG1_103210.1">
    <property type="protein sequence ID" value="TREG1_103210.1"/>
    <property type="gene ID" value="TREG1_103210"/>
</dbReference>
<dbReference type="GO" id="GO:0005737">
    <property type="term" value="C:cytoplasm"/>
    <property type="evidence" value="ECO:0007669"/>
    <property type="project" value="TreeGrafter"/>
</dbReference>
<organism evidence="2 3">
    <name type="scientific">Trichobilharzia regenti</name>
    <name type="common">Nasal bird schistosome</name>
    <dbReference type="NCBI Taxonomy" id="157069"/>
    <lineage>
        <taxon>Eukaryota</taxon>
        <taxon>Metazoa</taxon>
        <taxon>Spiralia</taxon>
        <taxon>Lophotrochozoa</taxon>
        <taxon>Platyhelminthes</taxon>
        <taxon>Trematoda</taxon>
        <taxon>Digenea</taxon>
        <taxon>Strigeidida</taxon>
        <taxon>Schistosomatoidea</taxon>
        <taxon>Schistosomatidae</taxon>
        <taxon>Trichobilharzia</taxon>
    </lineage>
</organism>
<dbReference type="PANTHER" id="PTHR11977:SF130">
    <property type="entry name" value="SEVERIN"/>
    <property type="match status" value="1"/>
</dbReference>
<protein>
    <recommendedName>
        <fullName evidence="1">Gelsolin-like domain-containing protein</fullName>
    </recommendedName>
</protein>
<evidence type="ECO:0000259" key="1">
    <source>
        <dbReference type="Pfam" id="PF00626"/>
    </source>
</evidence>